<evidence type="ECO:0000256" key="3">
    <source>
        <dbReference type="ARBA" id="ARBA00022989"/>
    </source>
</evidence>
<feature type="transmembrane region" description="Helical" evidence="6">
    <location>
        <begin position="83"/>
        <end position="102"/>
    </location>
</feature>
<dbReference type="OMA" id="DDYWCRV"/>
<feature type="transmembrane region" description="Helical" evidence="6">
    <location>
        <begin position="248"/>
        <end position="270"/>
    </location>
</feature>
<dbReference type="AlphaFoldDB" id="I7M1K7"/>
<evidence type="ECO:0000313" key="8">
    <source>
        <dbReference type="Proteomes" id="UP000009168"/>
    </source>
</evidence>
<feature type="transmembrane region" description="Helical" evidence="6">
    <location>
        <begin position="216"/>
        <end position="236"/>
    </location>
</feature>
<feature type="region of interest" description="Disordered" evidence="5">
    <location>
        <begin position="1"/>
        <end position="60"/>
    </location>
</feature>
<comment type="subcellular location">
    <subcellularLocation>
        <location evidence="1">Membrane</location>
        <topology evidence="1">Multi-pass membrane protein</topology>
    </subcellularLocation>
</comment>
<dbReference type="GO" id="GO:0016020">
    <property type="term" value="C:membrane"/>
    <property type="evidence" value="ECO:0007669"/>
    <property type="project" value="UniProtKB-SubCell"/>
</dbReference>
<dbReference type="GO" id="GO:0022857">
    <property type="term" value="F:transmembrane transporter activity"/>
    <property type="evidence" value="ECO:0007669"/>
    <property type="project" value="InterPro"/>
</dbReference>
<keyword evidence="3 6" id="KW-1133">Transmembrane helix</keyword>
<dbReference type="Proteomes" id="UP000009168">
    <property type="component" value="Unassembled WGS sequence"/>
</dbReference>
<dbReference type="HOGENOM" id="CLU_001265_33_5_1"/>
<evidence type="ECO:0000256" key="5">
    <source>
        <dbReference type="SAM" id="MobiDB-lite"/>
    </source>
</evidence>
<feature type="transmembrane region" description="Helical" evidence="6">
    <location>
        <begin position="189"/>
        <end position="210"/>
    </location>
</feature>
<evidence type="ECO:0000256" key="2">
    <source>
        <dbReference type="ARBA" id="ARBA00022692"/>
    </source>
</evidence>
<dbReference type="Pfam" id="PF00083">
    <property type="entry name" value="Sugar_tr"/>
    <property type="match status" value="1"/>
</dbReference>
<evidence type="ECO:0000256" key="4">
    <source>
        <dbReference type="ARBA" id="ARBA00023136"/>
    </source>
</evidence>
<dbReference type="GeneID" id="7837505"/>
<feature type="compositionally biased region" description="Low complexity" evidence="5">
    <location>
        <begin position="34"/>
        <end position="48"/>
    </location>
</feature>
<reference evidence="8" key="1">
    <citation type="journal article" date="2006" name="PLoS Biol.">
        <title>Macronuclear genome sequence of the ciliate Tetrahymena thermophila, a model eukaryote.</title>
        <authorList>
            <person name="Eisen J.A."/>
            <person name="Coyne R.S."/>
            <person name="Wu M."/>
            <person name="Wu D."/>
            <person name="Thiagarajan M."/>
            <person name="Wortman J.R."/>
            <person name="Badger J.H."/>
            <person name="Ren Q."/>
            <person name="Amedeo P."/>
            <person name="Jones K.M."/>
            <person name="Tallon L.J."/>
            <person name="Delcher A.L."/>
            <person name="Salzberg S.L."/>
            <person name="Silva J.C."/>
            <person name="Haas B.J."/>
            <person name="Majoros W.H."/>
            <person name="Farzad M."/>
            <person name="Carlton J.M."/>
            <person name="Smith R.K. Jr."/>
            <person name="Garg J."/>
            <person name="Pearlman R.E."/>
            <person name="Karrer K.M."/>
            <person name="Sun L."/>
            <person name="Manning G."/>
            <person name="Elde N.C."/>
            <person name="Turkewitz A.P."/>
            <person name="Asai D.J."/>
            <person name="Wilkes D.E."/>
            <person name="Wang Y."/>
            <person name="Cai H."/>
            <person name="Collins K."/>
            <person name="Stewart B.A."/>
            <person name="Lee S.R."/>
            <person name="Wilamowska K."/>
            <person name="Weinberg Z."/>
            <person name="Ruzzo W.L."/>
            <person name="Wloga D."/>
            <person name="Gaertig J."/>
            <person name="Frankel J."/>
            <person name="Tsao C.-C."/>
            <person name="Gorovsky M.A."/>
            <person name="Keeling P.J."/>
            <person name="Waller R.F."/>
            <person name="Patron N.J."/>
            <person name="Cherry J.M."/>
            <person name="Stover N.A."/>
            <person name="Krieger C.J."/>
            <person name="del Toro C."/>
            <person name="Ryder H.F."/>
            <person name="Williamson S.C."/>
            <person name="Barbeau R.A."/>
            <person name="Hamilton E.P."/>
            <person name="Orias E."/>
        </authorList>
    </citation>
    <scope>NUCLEOTIDE SEQUENCE [LARGE SCALE GENOMIC DNA]</scope>
    <source>
        <strain evidence="8">SB210</strain>
    </source>
</reference>
<dbReference type="KEGG" id="tet:TTHERM_00191960"/>
<organism evidence="7 8">
    <name type="scientific">Tetrahymena thermophila (strain SB210)</name>
    <dbReference type="NCBI Taxonomy" id="312017"/>
    <lineage>
        <taxon>Eukaryota</taxon>
        <taxon>Sar</taxon>
        <taxon>Alveolata</taxon>
        <taxon>Ciliophora</taxon>
        <taxon>Intramacronucleata</taxon>
        <taxon>Oligohymenophorea</taxon>
        <taxon>Hymenostomatida</taxon>
        <taxon>Tetrahymenina</taxon>
        <taxon>Tetrahymenidae</taxon>
        <taxon>Tetrahymena</taxon>
    </lineage>
</organism>
<dbReference type="EMBL" id="GG662693">
    <property type="protein sequence ID" value="EAR96527.1"/>
    <property type="molecule type" value="Genomic_DNA"/>
</dbReference>
<accession>I7M1K7</accession>
<feature type="transmembrane region" description="Helical" evidence="6">
    <location>
        <begin position="514"/>
        <end position="532"/>
    </location>
</feature>
<evidence type="ECO:0000256" key="1">
    <source>
        <dbReference type="ARBA" id="ARBA00004141"/>
    </source>
</evidence>
<dbReference type="STRING" id="312017.I7M1K7"/>
<evidence type="ECO:0000256" key="6">
    <source>
        <dbReference type="SAM" id="Phobius"/>
    </source>
</evidence>
<dbReference type="RefSeq" id="XP_001016772.1">
    <property type="nucleotide sequence ID" value="XM_001016772.1"/>
</dbReference>
<gene>
    <name evidence="7" type="ORF">TTHERM_00191960</name>
</gene>
<feature type="transmembrane region" description="Helical" evidence="6">
    <location>
        <begin position="276"/>
        <end position="296"/>
    </location>
</feature>
<dbReference type="InterPro" id="IPR005828">
    <property type="entry name" value="MFS_sugar_transport-like"/>
</dbReference>
<keyword evidence="2 6" id="KW-0812">Transmembrane</keyword>
<feature type="transmembrane region" description="Helical" evidence="6">
    <location>
        <begin position="158"/>
        <end position="182"/>
    </location>
</feature>
<feature type="compositionally biased region" description="Basic and acidic residues" evidence="5">
    <location>
        <begin position="554"/>
        <end position="583"/>
    </location>
</feature>
<protein>
    <submittedName>
        <fullName evidence="7">MFS transporter</fullName>
    </submittedName>
</protein>
<dbReference type="OrthoDB" id="290260at2759"/>
<keyword evidence="8" id="KW-1185">Reference proteome</keyword>
<name>I7M1K7_TETTS</name>
<dbReference type="eggNOG" id="KOG0255">
    <property type="taxonomic scope" value="Eukaryota"/>
</dbReference>
<dbReference type="PANTHER" id="PTHR24064">
    <property type="entry name" value="SOLUTE CARRIER FAMILY 22 MEMBER"/>
    <property type="match status" value="1"/>
</dbReference>
<dbReference type="InParanoid" id="I7M1K7"/>
<feature type="transmembrane region" description="Helical" evidence="6">
    <location>
        <begin position="395"/>
        <end position="412"/>
    </location>
</feature>
<sequence>MQIENSEDVAGNKQIRQMPQFDHQENHTNQMVTEDNQLKQNDQNNQEKSNQEQVAEEATAKEAKKMTIIDALERVGSKNKYQILFFLFSGFVWLFGATSILSPTFTFEKPAYNCPDTVSSDKCESWVCDQPNPSDYFSTHPESFVMAFDPPLICGRQYIADMSVAFCYAGSAIGFIVSLYIADNKGRKIGTIIFWILAAVGAYISTIFGFNIGASVFGFALSQFGANSAINIVFCIMNDHSLGKFREYTMAALNPFYGVGGCVLVLMAVITPKFRLIMLCIAVPITISCIYLFFFYDPPLFLYEKNKQQAIDVLNKIAKINNRPTVQYDEVEDKEVQIKSSRIYGLKDLFKYRSLRYNAICSGLILFFVQISYYGSNLILSQIGLDTKLNALTTSIADTCGYLAIVPIITHIRRKRWSFCPGIIYSVIFICFNQITVPDDCGDNCSEKKLQTALVTIARFFLTFEWGLAFIYITEIFPTTVRTIGLGFASFVGYLGSVFSSYFLTYLINQGINPLLGMGVVSIISLVFYFPMTETYGVPQQAEIKELVEEERINQEKQKEEEGKTFTKNLENIKKDSSDEQKELQNISQINNKLSSAQIPTVAALN</sequence>
<keyword evidence="4 6" id="KW-0472">Membrane</keyword>
<feature type="transmembrane region" description="Helical" evidence="6">
    <location>
        <begin position="457"/>
        <end position="474"/>
    </location>
</feature>
<dbReference type="InterPro" id="IPR036259">
    <property type="entry name" value="MFS_trans_sf"/>
</dbReference>
<feature type="region of interest" description="Disordered" evidence="5">
    <location>
        <begin position="554"/>
        <end position="584"/>
    </location>
</feature>
<dbReference type="SUPFAM" id="SSF103473">
    <property type="entry name" value="MFS general substrate transporter"/>
    <property type="match status" value="1"/>
</dbReference>
<feature type="transmembrane region" description="Helical" evidence="6">
    <location>
        <begin position="486"/>
        <end position="508"/>
    </location>
</feature>
<proteinExistence type="predicted"/>
<feature type="transmembrane region" description="Helical" evidence="6">
    <location>
        <begin position="357"/>
        <end position="375"/>
    </location>
</feature>
<feature type="transmembrane region" description="Helical" evidence="6">
    <location>
        <begin position="419"/>
        <end position="437"/>
    </location>
</feature>
<dbReference type="Gene3D" id="1.20.1250.20">
    <property type="entry name" value="MFS general substrate transporter like domains"/>
    <property type="match status" value="1"/>
</dbReference>
<evidence type="ECO:0000313" key="7">
    <source>
        <dbReference type="EMBL" id="EAR96527.1"/>
    </source>
</evidence>